<keyword evidence="1" id="KW-1133">Transmembrane helix</keyword>
<dbReference type="GO" id="GO:0005886">
    <property type="term" value="C:plasma membrane"/>
    <property type="evidence" value="ECO:0007669"/>
    <property type="project" value="TreeGrafter"/>
</dbReference>
<sequence length="229" mass="24960">MQQVETTSPPTQSLNLNRRLLAWSFKEIRFGQLWPISVALTLIIACVFALSALAERMEQVIVKQGKDALTADLVYRSSNPIPESLIAKAESSDAEMASMVSYATMAFSDQDMMLVSVKAVDDAYPLRGELILNDGSQNQSHVAPGQLWLDERVISALKVNVGDIVTIGDADLTVSGRISQEPGLTFNPFQQMPSAMIHASDVERTGALQMALECVISNSLLVKMPCCKI</sequence>
<dbReference type="InterPro" id="IPR025857">
    <property type="entry name" value="MacB_PCD"/>
</dbReference>
<dbReference type="AlphaFoldDB" id="A0A0B8QBE4"/>
<organism evidence="3 4">
    <name type="scientific">Vibrio ishigakensis</name>
    <dbReference type="NCBI Taxonomy" id="1481914"/>
    <lineage>
        <taxon>Bacteria</taxon>
        <taxon>Pseudomonadati</taxon>
        <taxon>Pseudomonadota</taxon>
        <taxon>Gammaproteobacteria</taxon>
        <taxon>Vibrionales</taxon>
        <taxon>Vibrionaceae</taxon>
        <taxon>Vibrio</taxon>
    </lineage>
</organism>
<proteinExistence type="predicted"/>
<reference evidence="3 4" key="1">
    <citation type="submission" date="2015-01" db="EMBL/GenBank/DDBJ databases">
        <title>Vibrio sp. C94 JCM 19241 whole genome shotgun sequence.</title>
        <authorList>
            <person name="Sawabe T."/>
            <person name="Meirelles P."/>
            <person name="Feng G."/>
            <person name="Sayaka M."/>
            <person name="Hattori M."/>
            <person name="Ohkuma M."/>
        </authorList>
    </citation>
    <scope>NUCLEOTIDE SEQUENCE [LARGE SCALE GENOMIC DNA]</scope>
    <source>
        <strain evidence="4">JCM 19241</strain>
    </source>
</reference>
<dbReference type="InterPro" id="IPR038766">
    <property type="entry name" value="Membrane_comp_ABC_pdt"/>
</dbReference>
<comment type="caution">
    <text evidence="3">The sequence shown here is derived from an EMBL/GenBank/DDBJ whole genome shotgun (WGS) entry which is preliminary data.</text>
</comment>
<evidence type="ECO:0000259" key="2">
    <source>
        <dbReference type="Pfam" id="PF12704"/>
    </source>
</evidence>
<accession>A0A0B8QBE4</accession>
<dbReference type="Pfam" id="PF12704">
    <property type="entry name" value="MacB_PCD"/>
    <property type="match status" value="1"/>
</dbReference>
<evidence type="ECO:0000256" key="1">
    <source>
        <dbReference type="SAM" id="Phobius"/>
    </source>
</evidence>
<keyword evidence="1" id="KW-0472">Membrane</keyword>
<reference evidence="3 4" key="2">
    <citation type="submission" date="2015-01" db="EMBL/GenBank/DDBJ databases">
        <authorList>
            <consortium name="NBRP consortium"/>
            <person name="Sawabe T."/>
            <person name="Meirelles P."/>
            <person name="Feng G."/>
            <person name="Sayaka M."/>
            <person name="Hattori M."/>
            <person name="Ohkuma M."/>
        </authorList>
    </citation>
    <scope>NUCLEOTIDE SEQUENCE [LARGE SCALE GENOMIC DNA]</scope>
    <source>
        <strain evidence="4">JCM 19241</strain>
    </source>
</reference>
<protein>
    <recommendedName>
        <fullName evidence="2">MacB-like periplasmic core domain-containing protein</fullName>
    </recommendedName>
</protein>
<feature type="domain" description="MacB-like periplasmic core" evidence="2">
    <location>
        <begin position="39"/>
        <end position="204"/>
    </location>
</feature>
<dbReference type="Proteomes" id="UP000031666">
    <property type="component" value="Unassembled WGS sequence"/>
</dbReference>
<dbReference type="PANTHER" id="PTHR30287:SF1">
    <property type="entry name" value="INNER MEMBRANE PROTEIN"/>
    <property type="match status" value="1"/>
</dbReference>
<dbReference type="PANTHER" id="PTHR30287">
    <property type="entry name" value="MEMBRANE COMPONENT OF PREDICTED ABC SUPERFAMILY METABOLITE UPTAKE TRANSPORTER"/>
    <property type="match status" value="1"/>
</dbReference>
<gene>
    <name evidence="3" type="ORF">JCM19241_5468</name>
</gene>
<dbReference type="STRING" id="1481914.JCM19241_5468"/>
<evidence type="ECO:0000313" key="4">
    <source>
        <dbReference type="Proteomes" id="UP000031666"/>
    </source>
</evidence>
<dbReference type="EMBL" id="BBSC01000002">
    <property type="protein sequence ID" value="GAM74272.1"/>
    <property type="molecule type" value="Genomic_DNA"/>
</dbReference>
<name>A0A0B8QBE4_9VIBR</name>
<feature type="transmembrane region" description="Helical" evidence="1">
    <location>
        <begin position="33"/>
        <end position="54"/>
    </location>
</feature>
<evidence type="ECO:0000313" key="3">
    <source>
        <dbReference type="EMBL" id="GAM74272.1"/>
    </source>
</evidence>
<keyword evidence="1" id="KW-0812">Transmembrane</keyword>